<dbReference type="Proteomes" id="UP001612915">
    <property type="component" value="Unassembled WGS sequence"/>
</dbReference>
<accession>A0ABW8ALV4</accession>
<proteinExistence type="predicted"/>
<keyword evidence="3" id="KW-1185">Reference proteome</keyword>
<feature type="transmembrane region" description="Helical" evidence="1">
    <location>
        <begin position="61"/>
        <end position="87"/>
    </location>
</feature>
<dbReference type="EMBL" id="JBITLV010000002">
    <property type="protein sequence ID" value="MFI7587073.1"/>
    <property type="molecule type" value="Genomic_DNA"/>
</dbReference>
<keyword evidence="1" id="KW-1133">Transmembrane helix</keyword>
<gene>
    <name evidence="2" type="ORF">ACIB24_08375</name>
</gene>
<reference evidence="2 3" key="1">
    <citation type="submission" date="2024-10" db="EMBL/GenBank/DDBJ databases">
        <title>The Natural Products Discovery Center: Release of the First 8490 Sequenced Strains for Exploring Actinobacteria Biosynthetic Diversity.</title>
        <authorList>
            <person name="Kalkreuter E."/>
            <person name="Kautsar S.A."/>
            <person name="Yang D."/>
            <person name="Bader C.D."/>
            <person name="Teijaro C.N."/>
            <person name="Fluegel L."/>
            <person name="Davis C.M."/>
            <person name="Simpson J.R."/>
            <person name="Lauterbach L."/>
            <person name="Steele A.D."/>
            <person name="Gui C."/>
            <person name="Meng S."/>
            <person name="Li G."/>
            <person name="Viehrig K."/>
            <person name="Ye F."/>
            <person name="Su P."/>
            <person name="Kiefer A.F."/>
            <person name="Nichols A."/>
            <person name="Cepeda A.J."/>
            <person name="Yan W."/>
            <person name="Fan B."/>
            <person name="Jiang Y."/>
            <person name="Adhikari A."/>
            <person name="Zheng C.-J."/>
            <person name="Schuster L."/>
            <person name="Cowan T.M."/>
            <person name="Smanski M.J."/>
            <person name="Chevrette M.G."/>
            <person name="De Carvalho L.P.S."/>
            <person name="Shen B."/>
        </authorList>
    </citation>
    <scope>NUCLEOTIDE SEQUENCE [LARGE SCALE GENOMIC DNA]</scope>
    <source>
        <strain evidence="2 3">NPDC049639</strain>
    </source>
</reference>
<protein>
    <submittedName>
        <fullName evidence="2">Uncharacterized protein</fullName>
    </submittedName>
</protein>
<comment type="caution">
    <text evidence="2">The sequence shown here is derived from an EMBL/GenBank/DDBJ whole genome shotgun (WGS) entry which is preliminary data.</text>
</comment>
<evidence type="ECO:0000256" key="1">
    <source>
        <dbReference type="SAM" id="Phobius"/>
    </source>
</evidence>
<sequence length="122" mass="12654">MRRRLRRLRVRKTPRWVGLAVLVVGIGFAAVAGLALASATVGEVGRAATASCSGTGPCDQWSSVAGDAARCLVLIGCAAFGAAVATAEFRGRSWTRRSAVLPFAVACVWLPPAVFAVLARLS</sequence>
<keyword evidence="1" id="KW-0812">Transmembrane</keyword>
<evidence type="ECO:0000313" key="2">
    <source>
        <dbReference type="EMBL" id="MFI7587073.1"/>
    </source>
</evidence>
<dbReference type="RefSeq" id="WP_398277999.1">
    <property type="nucleotide sequence ID" value="NZ_JBITLV010000002.1"/>
</dbReference>
<organism evidence="2 3">
    <name type="scientific">Spongisporangium articulatum</name>
    <dbReference type="NCBI Taxonomy" id="3362603"/>
    <lineage>
        <taxon>Bacteria</taxon>
        <taxon>Bacillati</taxon>
        <taxon>Actinomycetota</taxon>
        <taxon>Actinomycetes</taxon>
        <taxon>Kineosporiales</taxon>
        <taxon>Kineosporiaceae</taxon>
        <taxon>Spongisporangium</taxon>
    </lineage>
</organism>
<evidence type="ECO:0000313" key="3">
    <source>
        <dbReference type="Proteomes" id="UP001612915"/>
    </source>
</evidence>
<keyword evidence="1" id="KW-0472">Membrane</keyword>
<name>A0ABW8ALV4_9ACTN</name>
<feature type="transmembrane region" description="Helical" evidence="1">
    <location>
        <begin position="99"/>
        <end position="119"/>
    </location>
</feature>